<dbReference type="EMBL" id="CP010311">
    <property type="protein sequence ID" value="AJF07972.1"/>
    <property type="molecule type" value="Genomic_DNA"/>
</dbReference>
<reference evidence="2 3" key="1">
    <citation type="journal article" date="2015" name="Genome Announc.">
        <title>Genomes of Geoalkalibacter ferrihydriticus Z-0531T and Geoalkalibacter subterraneus Red1T, Two Haloalkaliphilic Metal-Reducing Deltaproteobacteria.</title>
        <authorList>
            <person name="Badalamenti J.P."/>
            <person name="Krajmalnik-Brown R."/>
            <person name="Torres C.I."/>
            <person name="Bond D.R."/>
        </authorList>
    </citation>
    <scope>NUCLEOTIDE SEQUENCE [LARGE SCALE GENOMIC DNA]</scope>
    <source>
        <strain evidence="2 3">Red1</strain>
    </source>
</reference>
<evidence type="ECO:0000313" key="2">
    <source>
        <dbReference type="EMBL" id="AJF07972.1"/>
    </source>
</evidence>
<dbReference type="AlphaFoldDB" id="A0A0B5FIE5"/>
<evidence type="ECO:0000313" key="3">
    <source>
        <dbReference type="Proteomes" id="UP000035036"/>
    </source>
</evidence>
<organism evidence="2 3">
    <name type="scientific">Geoalkalibacter subterraneus</name>
    <dbReference type="NCBI Taxonomy" id="483547"/>
    <lineage>
        <taxon>Bacteria</taxon>
        <taxon>Pseudomonadati</taxon>
        <taxon>Thermodesulfobacteriota</taxon>
        <taxon>Desulfuromonadia</taxon>
        <taxon>Desulfuromonadales</taxon>
        <taxon>Geoalkalibacteraceae</taxon>
        <taxon>Geoalkalibacter</taxon>
    </lineage>
</organism>
<name>A0A0B5FIE5_9BACT</name>
<dbReference type="Proteomes" id="UP000035036">
    <property type="component" value="Chromosome"/>
</dbReference>
<gene>
    <name evidence="2" type="ORF">GSUB_08505</name>
</gene>
<keyword evidence="1" id="KW-0175">Coiled coil</keyword>
<dbReference type="STRING" id="483547.GSUB_08505"/>
<keyword evidence="3" id="KW-1185">Reference proteome</keyword>
<protein>
    <submittedName>
        <fullName evidence="2">Uncharacterized protein</fullName>
    </submittedName>
</protein>
<dbReference type="HOGENOM" id="CLU_158530_0_0_7"/>
<proteinExistence type="predicted"/>
<evidence type="ECO:0000256" key="1">
    <source>
        <dbReference type="SAM" id="Coils"/>
    </source>
</evidence>
<accession>A0A0B5FIE5</accession>
<sequence>MGRFRAELGQELTQLRSEIVEEFRHQIGVQREDLQHKLDLVVEGQQMLAEKLEETRSELKVDIGKIDQRVTAVAADLAAHRRDTEAHRKGWRVREKEGGE</sequence>
<feature type="coiled-coil region" evidence="1">
    <location>
        <begin position="42"/>
        <end position="69"/>
    </location>
</feature>
<dbReference type="KEGG" id="gsb:GSUB_08505"/>